<dbReference type="Gene3D" id="3.30.40.10">
    <property type="entry name" value="Zinc/RING finger domain, C3HC4 (zinc finger)"/>
    <property type="match status" value="1"/>
</dbReference>
<feature type="compositionally biased region" description="Low complexity" evidence="5">
    <location>
        <begin position="93"/>
        <end position="107"/>
    </location>
</feature>
<keyword evidence="3" id="KW-0862">Zinc</keyword>
<gene>
    <name evidence="7" type="ORF">AAE3_LOCUS1413</name>
</gene>
<evidence type="ECO:0000256" key="5">
    <source>
        <dbReference type="SAM" id="MobiDB-lite"/>
    </source>
</evidence>
<comment type="caution">
    <text evidence="7">The sequence shown here is derived from an EMBL/GenBank/DDBJ whole genome shotgun (WGS) entry which is preliminary data.</text>
</comment>
<dbReference type="GO" id="GO:0008270">
    <property type="term" value="F:zinc ion binding"/>
    <property type="evidence" value="ECO:0007669"/>
    <property type="project" value="UniProtKB-KW"/>
</dbReference>
<feature type="compositionally biased region" description="Polar residues" evidence="5">
    <location>
        <begin position="142"/>
        <end position="166"/>
    </location>
</feature>
<evidence type="ECO:0000256" key="2">
    <source>
        <dbReference type="ARBA" id="ARBA00022771"/>
    </source>
</evidence>
<proteinExistence type="predicted"/>
<dbReference type="OrthoDB" id="10033786at2759"/>
<keyword evidence="1" id="KW-0479">Metal-binding</keyword>
<organism evidence="7 8">
    <name type="scientific">Cyclocybe aegerita</name>
    <name type="common">Black poplar mushroom</name>
    <name type="synonym">Agrocybe aegerita</name>
    <dbReference type="NCBI Taxonomy" id="1973307"/>
    <lineage>
        <taxon>Eukaryota</taxon>
        <taxon>Fungi</taxon>
        <taxon>Dikarya</taxon>
        <taxon>Basidiomycota</taxon>
        <taxon>Agaricomycotina</taxon>
        <taxon>Agaricomycetes</taxon>
        <taxon>Agaricomycetidae</taxon>
        <taxon>Agaricales</taxon>
        <taxon>Agaricineae</taxon>
        <taxon>Bolbitiaceae</taxon>
        <taxon>Cyclocybe</taxon>
    </lineage>
</organism>
<dbReference type="PROSITE" id="PS01359">
    <property type="entry name" value="ZF_PHD_1"/>
    <property type="match status" value="1"/>
</dbReference>
<feature type="region of interest" description="Disordered" evidence="5">
    <location>
        <begin position="369"/>
        <end position="427"/>
    </location>
</feature>
<evidence type="ECO:0000256" key="4">
    <source>
        <dbReference type="PROSITE-ProRule" id="PRU00146"/>
    </source>
</evidence>
<evidence type="ECO:0000313" key="8">
    <source>
        <dbReference type="Proteomes" id="UP000467700"/>
    </source>
</evidence>
<feature type="compositionally biased region" description="Basic and acidic residues" evidence="5">
    <location>
        <begin position="278"/>
        <end position="288"/>
    </location>
</feature>
<dbReference type="PROSITE" id="PS50016">
    <property type="entry name" value="ZF_PHD_2"/>
    <property type="match status" value="1"/>
</dbReference>
<name>A0A8S0W6J8_CYCAE</name>
<dbReference type="InterPro" id="IPR019787">
    <property type="entry name" value="Znf_PHD-finger"/>
</dbReference>
<feature type="domain" description="PHD-type" evidence="6">
    <location>
        <begin position="21"/>
        <end position="91"/>
    </location>
</feature>
<dbReference type="SMART" id="SM00249">
    <property type="entry name" value="PHD"/>
    <property type="match status" value="1"/>
</dbReference>
<dbReference type="InterPro" id="IPR011011">
    <property type="entry name" value="Znf_FYVE_PHD"/>
</dbReference>
<evidence type="ECO:0000256" key="3">
    <source>
        <dbReference type="ARBA" id="ARBA00022833"/>
    </source>
</evidence>
<dbReference type="InterPro" id="IPR001965">
    <property type="entry name" value="Znf_PHD"/>
</dbReference>
<feature type="region of interest" description="Disordered" evidence="5">
    <location>
        <begin position="93"/>
        <end position="112"/>
    </location>
</feature>
<feature type="compositionally biased region" description="Polar residues" evidence="5">
    <location>
        <begin position="241"/>
        <end position="250"/>
    </location>
</feature>
<evidence type="ECO:0000259" key="6">
    <source>
        <dbReference type="PROSITE" id="PS50016"/>
    </source>
</evidence>
<accession>A0A8S0W6J8</accession>
<feature type="region of interest" description="Disordered" evidence="5">
    <location>
        <begin position="222"/>
        <end position="299"/>
    </location>
</feature>
<dbReference type="InterPro" id="IPR013083">
    <property type="entry name" value="Znf_RING/FYVE/PHD"/>
</dbReference>
<feature type="compositionally biased region" description="Polar residues" evidence="5">
    <location>
        <begin position="418"/>
        <end position="427"/>
    </location>
</feature>
<dbReference type="SUPFAM" id="SSF57903">
    <property type="entry name" value="FYVE/PHD zinc finger"/>
    <property type="match status" value="1"/>
</dbReference>
<evidence type="ECO:0000313" key="7">
    <source>
        <dbReference type="EMBL" id="CAA7259206.1"/>
    </source>
</evidence>
<keyword evidence="2 4" id="KW-0863">Zinc-finger</keyword>
<reference evidence="7 8" key="1">
    <citation type="submission" date="2020-01" db="EMBL/GenBank/DDBJ databases">
        <authorList>
            <person name="Gupta K D."/>
        </authorList>
    </citation>
    <scope>NUCLEOTIDE SEQUENCE [LARGE SCALE GENOMIC DNA]</scope>
</reference>
<keyword evidence="8" id="KW-1185">Reference proteome</keyword>
<feature type="region of interest" description="Disordered" evidence="5">
    <location>
        <begin position="128"/>
        <end position="169"/>
    </location>
</feature>
<dbReference type="Proteomes" id="UP000467700">
    <property type="component" value="Unassembled WGS sequence"/>
</dbReference>
<sequence length="451" mass="49846">MRRISFAWRPLNLPFHSPTMPTPCTVCRKVQSTTSPNFLLTCLQCARSWHHRCHTPPVPDKELIIIIKAYNEVKHKPDARFNWACASCKAKVKPSSSHAPSSSSIKPKPVPETVVIDDDDDVVVLEERRPVPLSNTKRELSESSAQQRKASATFPSTSKVPTSPITQKRPMFIGKKTAQSTAQIRIIDDPISFDRVPEQRPSLKPTSTGSRLVSDFVDLTMSDEDDVPDLPKDNMKFPKSASPTLSAATSHNERAPTPPQSVTPSVGRAISISQPPSRSDEPVSRRTVAEFSAEPDDREVKAEQIMAALPPPVLSPTKGHTAGKTNEYQFNPALLPFFVNARYSMDENDDKAGSTRRSPGIWQRRAALRLKGKQRRSQAGTTESVATPAPDLGVVPSSSPFPRSLPRRKKAVAVPSPKGSTESGETLESQVPFFFATDVWMEQKRQQMMRP</sequence>
<feature type="compositionally biased region" description="Basic and acidic residues" evidence="5">
    <location>
        <begin position="128"/>
        <end position="141"/>
    </location>
</feature>
<dbReference type="EMBL" id="CACVBS010000013">
    <property type="protein sequence ID" value="CAA7259206.1"/>
    <property type="molecule type" value="Genomic_DNA"/>
</dbReference>
<evidence type="ECO:0000256" key="1">
    <source>
        <dbReference type="ARBA" id="ARBA00022723"/>
    </source>
</evidence>
<dbReference type="AlphaFoldDB" id="A0A8S0W6J8"/>
<dbReference type="InterPro" id="IPR019786">
    <property type="entry name" value="Zinc_finger_PHD-type_CS"/>
</dbReference>
<protein>
    <recommendedName>
        <fullName evidence="6">PHD-type domain-containing protein</fullName>
    </recommendedName>
</protein>